<keyword evidence="3" id="KW-0813">Transport</keyword>
<accession>A0ABV8B2C8</accession>
<feature type="transmembrane region" description="Helical" evidence="7">
    <location>
        <begin position="319"/>
        <end position="338"/>
    </location>
</feature>
<comment type="caution">
    <text evidence="8">The sequence shown here is derived from an EMBL/GenBank/DDBJ whole genome shotgun (WGS) entry which is preliminary data.</text>
</comment>
<dbReference type="PANTHER" id="PTHR43337:SF2">
    <property type="entry name" value="XANTHINE_URACIL PERMEASE"/>
    <property type="match status" value="1"/>
</dbReference>
<comment type="similarity">
    <text evidence="2">Belongs to the nucleobase:cation symporter-2 (NCS2) (TC 2.A.40) family. Azg-like subfamily.</text>
</comment>
<feature type="transmembrane region" description="Helical" evidence="7">
    <location>
        <begin position="135"/>
        <end position="152"/>
    </location>
</feature>
<proteinExistence type="inferred from homology"/>
<evidence type="ECO:0000256" key="5">
    <source>
        <dbReference type="ARBA" id="ARBA00022989"/>
    </source>
</evidence>
<evidence type="ECO:0000256" key="2">
    <source>
        <dbReference type="ARBA" id="ARBA00005697"/>
    </source>
</evidence>
<feature type="transmembrane region" description="Helical" evidence="7">
    <location>
        <begin position="345"/>
        <end position="364"/>
    </location>
</feature>
<dbReference type="EMBL" id="JBHRZT010000052">
    <property type="protein sequence ID" value="MFC3884348.1"/>
    <property type="molecule type" value="Genomic_DNA"/>
</dbReference>
<organism evidence="8 9">
    <name type="scientific">Bacillus songklensis</name>
    <dbReference type="NCBI Taxonomy" id="1069116"/>
    <lineage>
        <taxon>Bacteria</taxon>
        <taxon>Bacillati</taxon>
        <taxon>Bacillota</taxon>
        <taxon>Bacilli</taxon>
        <taxon>Bacillales</taxon>
        <taxon>Bacillaceae</taxon>
        <taxon>Bacillus</taxon>
    </lineage>
</organism>
<gene>
    <name evidence="8" type="ORF">ACFOU2_12905</name>
</gene>
<keyword evidence="6 7" id="KW-0472">Membrane</keyword>
<feature type="transmembrane region" description="Helical" evidence="7">
    <location>
        <begin position="281"/>
        <end position="299"/>
    </location>
</feature>
<evidence type="ECO:0000313" key="8">
    <source>
        <dbReference type="EMBL" id="MFC3884348.1"/>
    </source>
</evidence>
<evidence type="ECO:0000313" key="9">
    <source>
        <dbReference type="Proteomes" id="UP001595752"/>
    </source>
</evidence>
<feature type="transmembrane region" description="Helical" evidence="7">
    <location>
        <begin position="24"/>
        <end position="43"/>
    </location>
</feature>
<feature type="transmembrane region" description="Helical" evidence="7">
    <location>
        <begin position="172"/>
        <end position="191"/>
    </location>
</feature>
<feature type="transmembrane region" description="Helical" evidence="7">
    <location>
        <begin position="414"/>
        <end position="432"/>
    </location>
</feature>
<protein>
    <submittedName>
        <fullName evidence="8">NCS2 family permease</fullName>
    </submittedName>
</protein>
<keyword evidence="5 7" id="KW-1133">Transmembrane helix</keyword>
<dbReference type="PANTHER" id="PTHR43337">
    <property type="entry name" value="XANTHINE/URACIL PERMEASE C887.17-RELATED"/>
    <property type="match status" value="1"/>
</dbReference>
<dbReference type="InterPro" id="IPR045018">
    <property type="entry name" value="Azg-like"/>
</dbReference>
<dbReference type="InterPro" id="IPR006043">
    <property type="entry name" value="NCS2"/>
</dbReference>
<dbReference type="RefSeq" id="WP_377915710.1">
    <property type="nucleotide sequence ID" value="NZ_JBHRZT010000052.1"/>
</dbReference>
<feature type="transmembrane region" description="Helical" evidence="7">
    <location>
        <begin position="376"/>
        <end position="402"/>
    </location>
</feature>
<feature type="transmembrane region" description="Helical" evidence="7">
    <location>
        <begin position="227"/>
        <end position="260"/>
    </location>
</feature>
<keyword evidence="4 7" id="KW-0812">Transmembrane</keyword>
<reference evidence="9" key="1">
    <citation type="journal article" date="2019" name="Int. J. Syst. Evol. Microbiol.">
        <title>The Global Catalogue of Microorganisms (GCM) 10K type strain sequencing project: providing services to taxonomists for standard genome sequencing and annotation.</title>
        <authorList>
            <consortium name="The Broad Institute Genomics Platform"/>
            <consortium name="The Broad Institute Genome Sequencing Center for Infectious Disease"/>
            <person name="Wu L."/>
            <person name="Ma J."/>
        </authorList>
    </citation>
    <scope>NUCLEOTIDE SEQUENCE [LARGE SCALE GENOMIC DNA]</scope>
    <source>
        <strain evidence="9">CCUG 61889</strain>
    </source>
</reference>
<feature type="transmembrane region" description="Helical" evidence="7">
    <location>
        <begin position="198"/>
        <end position="215"/>
    </location>
</feature>
<dbReference type="Proteomes" id="UP001595752">
    <property type="component" value="Unassembled WGS sequence"/>
</dbReference>
<comment type="subcellular location">
    <subcellularLocation>
        <location evidence="1">Membrane</location>
        <topology evidence="1">Multi-pass membrane protein</topology>
    </subcellularLocation>
</comment>
<sequence>MFKTFLDKRFKMNEHNTTIAKESMAGVVAFLSVVYIIAINASILADAGIPLEAGIFATVITSLLGCLLMAFWANAPIVLVPGMGINALFTYTMVQSMELSWQEALGVVFISGFAFAVLAFSRLSVMLMKAIPQSLKEAITAGVGLFLTFIGLQKGGIVQSSETTFVALGDLSSPYVIGTLITLFITIVLFIRNVRGNFLLSMAAGTLVAFALGQVKPMETAASTTEWHVFFGATGALSFSSITSMTFWAAVFSLTMVIVFENIGLIHGHLGMTGHDEKFQRAFQANAISVITSGFFGTSPTVSSVESAAGIASGGRTGMTSLVAGVLFLTSLFFIPVIKMVPASAIAPILIVIGGLMIQNIQHINLQDLSEGFPAFLIIALIPLTYSIADGIAFGFIAYPILKAALGKMREVSVLMYVVAFLFFLNFVLHYIS</sequence>
<evidence type="ECO:0000256" key="4">
    <source>
        <dbReference type="ARBA" id="ARBA00022692"/>
    </source>
</evidence>
<keyword evidence="9" id="KW-1185">Reference proteome</keyword>
<evidence type="ECO:0000256" key="6">
    <source>
        <dbReference type="ARBA" id="ARBA00023136"/>
    </source>
</evidence>
<evidence type="ECO:0000256" key="3">
    <source>
        <dbReference type="ARBA" id="ARBA00022448"/>
    </source>
</evidence>
<dbReference type="Pfam" id="PF00860">
    <property type="entry name" value="Xan_ur_permease"/>
    <property type="match status" value="1"/>
</dbReference>
<name>A0ABV8B2C8_9BACI</name>
<feature type="transmembrane region" description="Helical" evidence="7">
    <location>
        <begin position="99"/>
        <end position="123"/>
    </location>
</feature>
<evidence type="ECO:0000256" key="1">
    <source>
        <dbReference type="ARBA" id="ARBA00004141"/>
    </source>
</evidence>
<evidence type="ECO:0000256" key="7">
    <source>
        <dbReference type="SAM" id="Phobius"/>
    </source>
</evidence>
<feature type="transmembrane region" description="Helical" evidence="7">
    <location>
        <begin position="55"/>
        <end position="79"/>
    </location>
</feature>